<keyword evidence="2" id="KW-0862">Zinc</keyword>
<evidence type="ECO:0000313" key="6">
    <source>
        <dbReference type="Proteomes" id="UP001586593"/>
    </source>
</evidence>
<evidence type="ECO:0000259" key="4">
    <source>
        <dbReference type="Pfam" id="PF00107"/>
    </source>
</evidence>
<dbReference type="Gene3D" id="3.40.50.720">
    <property type="entry name" value="NAD(P)-binding Rossmann-like Domain"/>
    <property type="match status" value="1"/>
</dbReference>
<reference evidence="5 6" key="1">
    <citation type="journal article" date="2024" name="Commun. Biol.">
        <title>Comparative genomic analysis of thermophilic fungi reveals convergent evolutionary adaptations and gene losses.</title>
        <authorList>
            <person name="Steindorff A.S."/>
            <person name="Aguilar-Pontes M.V."/>
            <person name="Robinson A.J."/>
            <person name="Andreopoulos B."/>
            <person name="LaButti K."/>
            <person name="Kuo A."/>
            <person name="Mondo S."/>
            <person name="Riley R."/>
            <person name="Otillar R."/>
            <person name="Haridas S."/>
            <person name="Lipzen A."/>
            <person name="Grimwood J."/>
            <person name="Schmutz J."/>
            <person name="Clum A."/>
            <person name="Reid I.D."/>
            <person name="Moisan M.C."/>
            <person name="Butler G."/>
            <person name="Nguyen T.T.M."/>
            <person name="Dewar K."/>
            <person name="Conant G."/>
            <person name="Drula E."/>
            <person name="Henrissat B."/>
            <person name="Hansel C."/>
            <person name="Singer S."/>
            <person name="Hutchinson M.I."/>
            <person name="de Vries R.P."/>
            <person name="Natvig D.O."/>
            <person name="Powell A.J."/>
            <person name="Tsang A."/>
            <person name="Grigoriev I.V."/>
        </authorList>
    </citation>
    <scope>NUCLEOTIDE SEQUENCE [LARGE SCALE GENOMIC DNA]</scope>
    <source>
        <strain evidence="5 6">ATCC 24622</strain>
    </source>
</reference>
<dbReference type="PANTHER" id="PTHR42683">
    <property type="entry name" value="ALDEHYDE REDUCTASE"/>
    <property type="match status" value="1"/>
</dbReference>
<dbReference type="SUPFAM" id="SSF51735">
    <property type="entry name" value="NAD(P)-binding Rossmann-fold domains"/>
    <property type="match status" value="1"/>
</dbReference>
<evidence type="ECO:0000256" key="3">
    <source>
        <dbReference type="ARBA" id="ARBA00023002"/>
    </source>
</evidence>
<feature type="domain" description="Alcohol dehydrogenase-like C-terminal" evidence="4">
    <location>
        <begin position="1"/>
        <end position="123"/>
    </location>
</feature>
<dbReference type="Gene3D" id="3.90.180.10">
    <property type="entry name" value="Medium-chain alcohol dehydrogenases, catalytic domain"/>
    <property type="match status" value="1"/>
</dbReference>
<dbReference type="InterPro" id="IPR047109">
    <property type="entry name" value="CAD-like"/>
</dbReference>
<name>A0ABR3UZL5_9PEZI</name>
<dbReference type="EMBL" id="JAZHXJ010003579">
    <property type="protein sequence ID" value="KAL1835058.1"/>
    <property type="molecule type" value="Genomic_DNA"/>
</dbReference>
<dbReference type="Pfam" id="PF00107">
    <property type="entry name" value="ADH_zinc_N"/>
    <property type="match status" value="1"/>
</dbReference>
<proteinExistence type="predicted"/>
<dbReference type="Proteomes" id="UP001586593">
    <property type="component" value="Unassembled WGS sequence"/>
</dbReference>
<evidence type="ECO:0000313" key="5">
    <source>
        <dbReference type="EMBL" id="KAL1835058.1"/>
    </source>
</evidence>
<dbReference type="InterPro" id="IPR013149">
    <property type="entry name" value="ADH-like_C"/>
</dbReference>
<keyword evidence="6" id="KW-1185">Reference proteome</keyword>
<comment type="caution">
    <text evidence="5">The sequence shown here is derived from an EMBL/GenBank/DDBJ whole genome shotgun (WGS) entry which is preliminary data.</text>
</comment>
<evidence type="ECO:0000256" key="2">
    <source>
        <dbReference type="ARBA" id="ARBA00022833"/>
    </source>
</evidence>
<gene>
    <name evidence="5" type="ORF">VTK73DRAFT_6354</name>
</gene>
<keyword evidence="1" id="KW-0479">Metal-binding</keyword>
<organism evidence="5 6">
    <name type="scientific">Phialemonium thermophilum</name>
    <dbReference type="NCBI Taxonomy" id="223376"/>
    <lineage>
        <taxon>Eukaryota</taxon>
        <taxon>Fungi</taxon>
        <taxon>Dikarya</taxon>
        <taxon>Ascomycota</taxon>
        <taxon>Pezizomycotina</taxon>
        <taxon>Sordariomycetes</taxon>
        <taxon>Sordariomycetidae</taxon>
        <taxon>Cephalothecales</taxon>
        <taxon>Cephalothecaceae</taxon>
        <taxon>Phialemonium</taxon>
    </lineage>
</organism>
<evidence type="ECO:0000256" key="1">
    <source>
        <dbReference type="ARBA" id="ARBA00022723"/>
    </source>
</evidence>
<keyword evidence="3" id="KW-0560">Oxidoreductase</keyword>
<protein>
    <recommendedName>
        <fullName evidence="4">Alcohol dehydrogenase-like C-terminal domain-containing protein</fullName>
    </recommendedName>
</protein>
<sequence>MAVLFARALGARKIVGLSRKSDKREDALRLGCDEYVATAEEPGWTHKHARSLDLIISTVSSARGLNIADYLALLKRDGTFVQLGNPDDGPLTVPQHLLIMQRLRIAGSVIGSPKEIRDMLQLVVDKNVRPWIEQRPMSEANQTIVDLQDGKPRYRYVLVNDWSEK</sequence>
<accession>A0ABR3UZL5</accession>
<dbReference type="InterPro" id="IPR036291">
    <property type="entry name" value="NAD(P)-bd_dom_sf"/>
</dbReference>